<dbReference type="RefSeq" id="XP_041556372.1">
    <property type="nucleotide sequence ID" value="XM_041703715.1"/>
</dbReference>
<organism evidence="1 2">
    <name type="scientific">Aspergillus puulaauensis</name>
    <dbReference type="NCBI Taxonomy" id="1220207"/>
    <lineage>
        <taxon>Eukaryota</taxon>
        <taxon>Fungi</taxon>
        <taxon>Dikarya</taxon>
        <taxon>Ascomycota</taxon>
        <taxon>Pezizomycotina</taxon>
        <taxon>Eurotiomycetes</taxon>
        <taxon>Eurotiomycetidae</taxon>
        <taxon>Eurotiales</taxon>
        <taxon>Aspergillaceae</taxon>
        <taxon>Aspergillus</taxon>
    </lineage>
</organism>
<dbReference type="InterPro" id="IPR029032">
    <property type="entry name" value="AhpD-like"/>
</dbReference>
<evidence type="ECO:0000313" key="2">
    <source>
        <dbReference type="Proteomes" id="UP000654913"/>
    </source>
</evidence>
<evidence type="ECO:0000313" key="1">
    <source>
        <dbReference type="EMBL" id="BCS24178.1"/>
    </source>
</evidence>
<dbReference type="InterPro" id="IPR052999">
    <property type="entry name" value="PTS1_Protein"/>
</dbReference>
<proteinExistence type="predicted"/>
<name>A0A7R7XNG2_9EURO</name>
<keyword evidence="2" id="KW-1185">Reference proteome</keyword>
<dbReference type="Proteomes" id="UP000654913">
    <property type="component" value="Chromosome 4"/>
</dbReference>
<dbReference type="KEGG" id="apuu:APUU_40622A"/>
<dbReference type="GeneID" id="64974183"/>
<dbReference type="PANTHER" id="PTHR28180:SF2">
    <property type="entry name" value="PEROXISOMAL PROTEIN 2"/>
    <property type="match status" value="1"/>
</dbReference>
<reference evidence="1" key="1">
    <citation type="submission" date="2021-01" db="EMBL/GenBank/DDBJ databases">
        <authorList>
            <consortium name="Aspergillus puulaauensis MK2 genome sequencing consortium"/>
            <person name="Kazuki M."/>
            <person name="Futagami T."/>
        </authorList>
    </citation>
    <scope>NUCLEOTIDE SEQUENCE</scope>
    <source>
        <strain evidence="1">MK2</strain>
    </source>
</reference>
<dbReference type="AlphaFoldDB" id="A0A7R7XNG2"/>
<dbReference type="EMBL" id="AP024446">
    <property type="protein sequence ID" value="BCS24178.1"/>
    <property type="molecule type" value="Genomic_DNA"/>
</dbReference>
<dbReference type="SUPFAM" id="SSF69118">
    <property type="entry name" value="AhpD-like"/>
    <property type="match status" value="1"/>
</dbReference>
<dbReference type="Gene3D" id="1.20.1290.10">
    <property type="entry name" value="AhpD-like"/>
    <property type="match status" value="1"/>
</dbReference>
<evidence type="ECO:0008006" key="3">
    <source>
        <dbReference type="Google" id="ProtNLM"/>
    </source>
</evidence>
<gene>
    <name evidence="1" type="ORF">APUU_40622A</name>
</gene>
<protein>
    <recommendedName>
        <fullName evidence="3">AhpD-like protein</fullName>
    </recommendedName>
</protein>
<dbReference type="PANTHER" id="PTHR28180">
    <property type="entry name" value="CONSERVED MITOCHONDRIAL PROTEIN-RELATED"/>
    <property type="match status" value="1"/>
</dbReference>
<accession>A0A7R7XNG2</accession>
<reference evidence="1" key="2">
    <citation type="submission" date="2021-02" db="EMBL/GenBank/DDBJ databases">
        <title>Aspergillus puulaauensis MK2 genome sequence.</title>
        <authorList>
            <person name="Futagami T."/>
            <person name="Mori K."/>
            <person name="Kadooka C."/>
            <person name="Tanaka T."/>
        </authorList>
    </citation>
    <scope>NUCLEOTIDE SEQUENCE</scope>
    <source>
        <strain evidence="1">MK2</strain>
    </source>
</reference>
<sequence length="238" mass="26400">MTETPTLPVAFFSPAASLPLPTRLRWYMCVVVTLSSLNYPDVIPQVYAQLDSQLLSQLSPEDRFSAVRKLREGLIKSTGIAGAARTGNAMRTLASCIPEDLQEKTSLRLQEADDVARERGKAFWSRIYARNEAFDPGASVRASPDYAFVVREVLYARIFSFDAVIDDLLTGYVIVSALYGMDCPNQLQNHMKGMLINGATREDLEELRDLSLGLAKVLGVRSRYPPPLIPEKPEDGES</sequence>
<dbReference type="OrthoDB" id="5537330at2759"/>